<keyword evidence="1" id="KW-1133">Transmembrane helix</keyword>
<keyword evidence="3" id="KW-1185">Reference proteome</keyword>
<dbReference type="EMBL" id="CAXDID020000092">
    <property type="protein sequence ID" value="CAL6022792.1"/>
    <property type="molecule type" value="Genomic_DNA"/>
</dbReference>
<sequence>MNCVALKVIQFTCHSFYVKISNSCPSAPLQVHFQFKSKTVTENKTYTVNQRQFTIYNYLQQKLNKVNIQIRFENGKQEFVVKYPIDPIAYIIIGFGVVVLLTILLKLRLELVEKKNKKVGNVTRVFEGVYTPACTGKE</sequence>
<comment type="caution">
    <text evidence="2">The sequence shown here is derived from an EMBL/GenBank/DDBJ whole genome shotgun (WGS) entry which is preliminary data.</text>
</comment>
<reference evidence="2 3" key="1">
    <citation type="submission" date="2024-07" db="EMBL/GenBank/DDBJ databases">
        <authorList>
            <person name="Akdeniz Z."/>
        </authorList>
    </citation>
    <scope>NUCLEOTIDE SEQUENCE [LARGE SCALE GENOMIC DNA]</scope>
</reference>
<evidence type="ECO:0000313" key="2">
    <source>
        <dbReference type="EMBL" id="CAL6022792.1"/>
    </source>
</evidence>
<proteinExistence type="predicted"/>
<name>A0ABP1ISS6_9EUKA</name>
<keyword evidence="1" id="KW-0472">Membrane</keyword>
<evidence type="ECO:0000313" key="3">
    <source>
        <dbReference type="Proteomes" id="UP001642409"/>
    </source>
</evidence>
<organism evidence="2 3">
    <name type="scientific">Hexamita inflata</name>
    <dbReference type="NCBI Taxonomy" id="28002"/>
    <lineage>
        <taxon>Eukaryota</taxon>
        <taxon>Metamonada</taxon>
        <taxon>Diplomonadida</taxon>
        <taxon>Hexamitidae</taxon>
        <taxon>Hexamitinae</taxon>
        <taxon>Hexamita</taxon>
    </lineage>
</organism>
<dbReference type="Proteomes" id="UP001642409">
    <property type="component" value="Unassembled WGS sequence"/>
</dbReference>
<evidence type="ECO:0000256" key="1">
    <source>
        <dbReference type="SAM" id="Phobius"/>
    </source>
</evidence>
<keyword evidence="1" id="KW-0812">Transmembrane</keyword>
<feature type="transmembrane region" description="Helical" evidence="1">
    <location>
        <begin position="88"/>
        <end position="107"/>
    </location>
</feature>
<gene>
    <name evidence="2" type="ORF">HINF_LOCUS28815</name>
</gene>
<protein>
    <submittedName>
        <fullName evidence="2">Hypothetical_protein</fullName>
    </submittedName>
</protein>
<accession>A0ABP1ISS6</accession>